<gene>
    <name evidence="4" type="ORF">TBRA_LOCUS1752</name>
</gene>
<dbReference type="InterPro" id="IPR051714">
    <property type="entry name" value="Znf_CCHC_NABP"/>
</dbReference>
<keyword evidence="1" id="KW-0863">Zinc-finger</keyword>
<dbReference type="GO" id="GO:0008270">
    <property type="term" value="F:zinc ion binding"/>
    <property type="evidence" value="ECO:0007669"/>
    <property type="project" value="UniProtKB-KW"/>
</dbReference>
<dbReference type="PANTHER" id="PTHR23002">
    <property type="entry name" value="ZINC FINGER CCHC DOMAIN CONTAINING PROTEIN"/>
    <property type="match status" value="1"/>
</dbReference>
<dbReference type="EMBL" id="CADCXV010000336">
    <property type="protein sequence ID" value="CAB0029725.1"/>
    <property type="molecule type" value="Genomic_DNA"/>
</dbReference>
<feature type="region of interest" description="Disordered" evidence="2">
    <location>
        <begin position="540"/>
        <end position="572"/>
    </location>
</feature>
<dbReference type="InterPro" id="IPR036875">
    <property type="entry name" value="Znf_CCHC_sf"/>
</dbReference>
<feature type="domain" description="CCHC-type" evidence="3">
    <location>
        <begin position="842"/>
        <end position="857"/>
    </location>
</feature>
<sequence length="983" mass="109748">MFDLQKRTQAKGERISSYLSCFEYIVSRFSKPPPENELLTIAYRNLLPEYRHAMADKIIESFKQLERLGRLWERKKEIDMRYALPAPAERMRVPGGAYNPSARIKLAALESSDDSWNSEDEAEVAALRARQQRYSRREKSRLASSEKQVTNTRVNTVEQNPEVAKTATQVNVQPSVPLSSATEMSQPLCQLPVTYDSCSHAATMNAPYRQWYQPVVAPTVSAAPIPANTAVQDNSPFVGACFTCRAVGHRASACPDVVCHYCKQSGHTIRFCPTRPVMRLECQWCSSPGVSFMTCTKCAPLREKLPMVRSLEPSEVYTWAVTIEGYTATMACKAMNELDHDMIFGMNFFIAFDVDVRYKRRLWRANEGSWHSFSDGDDDDHSHVIARCAGLSILEPEQQVVVEEAVRDAVHQYRVEPGGLRREPSYRANRANGAERATPNATQEESLAGILQEMEADMALQGVEPDPTTTEEKLSKLETELLRMAEDSTYVPPFNAREQFHLENAVVRESMKPGAPSLFVRLADLYEGATMCRRNAMHQKLQPAAGTTSSVQIEPVLPSNATPDQSVSQRDEPPILETDNAARQLCAAAAEARKNAIETPMEEDTATSELLQQPTEMQIPDNAQPLRQPHVRDVTDYEHMGAKPKTATVPNDTIDQAQPTESNKPVQVVQPMPSSNENTDNASWAAVDPTNEARAMDWEDEPRSTDDPTLTLRPIQGESTHAIDEIRTIGGRRNNPRRNLELSDYVSAHLPSRSPSPELFGPNQLVRREASSSRGSNGYQDPQPSRIRHDDGSVGRLRGVKFGGLTPIRTDYSVDPPDFACFNCWFEGHNAIACPRPREQYCYNCGRSGVYVTNCPRCSEAHRTRQRQMPRVAPTGYSPRRPYRHEDTASRQYGTFSRTITVEERHQSRDNPPADNNRSSSHVVAPLSIEAAPIQRATPVDGEAACFAVTLIDGTRNLSLEAREAIFRSVYGIGPPPSPPAEQ</sequence>
<evidence type="ECO:0000313" key="5">
    <source>
        <dbReference type="Proteomes" id="UP000479190"/>
    </source>
</evidence>
<dbReference type="Gene3D" id="4.10.60.10">
    <property type="entry name" value="Zinc finger, CCHC-type"/>
    <property type="match status" value="2"/>
</dbReference>
<feature type="compositionally biased region" description="Basic and acidic residues" evidence="2">
    <location>
        <begin position="694"/>
        <end position="706"/>
    </location>
</feature>
<dbReference type="PROSITE" id="PS50158">
    <property type="entry name" value="ZF_CCHC"/>
    <property type="match status" value="1"/>
</dbReference>
<keyword evidence="5" id="KW-1185">Reference proteome</keyword>
<feature type="compositionally biased region" description="Polar residues" evidence="2">
    <location>
        <begin position="772"/>
        <end position="783"/>
    </location>
</feature>
<dbReference type="SUPFAM" id="SSF57756">
    <property type="entry name" value="Retrovirus zinc finger-like domains"/>
    <property type="match status" value="2"/>
</dbReference>
<feature type="region of interest" description="Disordered" evidence="2">
    <location>
        <begin position="767"/>
        <end position="796"/>
    </location>
</feature>
<name>A0A6H5HZB9_9HYME</name>
<evidence type="ECO:0000256" key="1">
    <source>
        <dbReference type="PROSITE-ProRule" id="PRU00047"/>
    </source>
</evidence>
<dbReference type="InterPro" id="IPR001878">
    <property type="entry name" value="Znf_CCHC"/>
</dbReference>
<dbReference type="AlphaFoldDB" id="A0A6H5HZB9"/>
<protein>
    <recommendedName>
        <fullName evidence="3">CCHC-type domain-containing protein</fullName>
    </recommendedName>
</protein>
<dbReference type="OrthoDB" id="1706811at2759"/>
<keyword evidence="1" id="KW-0862">Zinc</keyword>
<feature type="compositionally biased region" description="Polar residues" evidence="2">
    <location>
        <begin position="672"/>
        <end position="682"/>
    </location>
</feature>
<organism evidence="4 5">
    <name type="scientific">Trichogramma brassicae</name>
    <dbReference type="NCBI Taxonomy" id="86971"/>
    <lineage>
        <taxon>Eukaryota</taxon>
        <taxon>Metazoa</taxon>
        <taxon>Ecdysozoa</taxon>
        <taxon>Arthropoda</taxon>
        <taxon>Hexapoda</taxon>
        <taxon>Insecta</taxon>
        <taxon>Pterygota</taxon>
        <taxon>Neoptera</taxon>
        <taxon>Endopterygota</taxon>
        <taxon>Hymenoptera</taxon>
        <taxon>Apocrita</taxon>
        <taxon>Proctotrupomorpha</taxon>
        <taxon>Chalcidoidea</taxon>
        <taxon>Trichogrammatidae</taxon>
        <taxon>Trichogramma</taxon>
    </lineage>
</organism>
<evidence type="ECO:0000313" key="4">
    <source>
        <dbReference type="EMBL" id="CAB0029725.1"/>
    </source>
</evidence>
<evidence type="ECO:0000259" key="3">
    <source>
        <dbReference type="PROSITE" id="PS50158"/>
    </source>
</evidence>
<reference evidence="4 5" key="1">
    <citation type="submission" date="2020-02" db="EMBL/GenBank/DDBJ databases">
        <authorList>
            <person name="Ferguson B K."/>
        </authorList>
    </citation>
    <scope>NUCLEOTIDE SEQUENCE [LARGE SCALE GENOMIC DNA]</scope>
</reference>
<feature type="region of interest" description="Disordered" evidence="2">
    <location>
        <begin position="866"/>
        <end position="922"/>
    </location>
</feature>
<keyword evidence="1" id="KW-0479">Metal-binding</keyword>
<proteinExistence type="predicted"/>
<dbReference type="Proteomes" id="UP000479190">
    <property type="component" value="Unassembled WGS sequence"/>
</dbReference>
<feature type="region of interest" description="Disordered" evidence="2">
    <location>
        <begin position="640"/>
        <end position="737"/>
    </location>
</feature>
<dbReference type="GO" id="GO:0003676">
    <property type="term" value="F:nucleic acid binding"/>
    <property type="evidence" value="ECO:0007669"/>
    <property type="project" value="InterPro"/>
</dbReference>
<feature type="compositionally biased region" description="Polar residues" evidence="2">
    <location>
        <begin position="559"/>
        <end position="568"/>
    </location>
</feature>
<accession>A0A6H5HZB9</accession>
<feature type="compositionally biased region" description="Polar residues" evidence="2">
    <location>
        <begin position="648"/>
        <end position="665"/>
    </location>
</feature>
<evidence type="ECO:0000256" key="2">
    <source>
        <dbReference type="SAM" id="MobiDB-lite"/>
    </source>
</evidence>
<feature type="compositionally biased region" description="Polar residues" evidence="2">
    <location>
        <begin position="890"/>
        <end position="900"/>
    </location>
</feature>
<dbReference type="SMART" id="SM00343">
    <property type="entry name" value="ZnF_C2HC"/>
    <property type="match status" value="4"/>
</dbReference>